<evidence type="ECO:0000313" key="2">
    <source>
        <dbReference type="EMBL" id="MDQ2066162.1"/>
    </source>
</evidence>
<accession>A0ABU0VWP4</accession>
<protein>
    <submittedName>
        <fullName evidence="2">Uncharacterized protein</fullName>
    </submittedName>
</protein>
<name>A0ABU0VWP4_9RHOB</name>
<dbReference type="EMBL" id="JAVDBT010000005">
    <property type="protein sequence ID" value="MDQ2066162.1"/>
    <property type="molecule type" value="Genomic_DNA"/>
</dbReference>
<feature type="chain" id="PRO_5045528004" evidence="1">
    <location>
        <begin position="23"/>
        <end position="401"/>
    </location>
</feature>
<feature type="signal peptide" evidence="1">
    <location>
        <begin position="1"/>
        <end position="22"/>
    </location>
</feature>
<evidence type="ECO:0000256" key="1">
    <source>
        <dbReference type="SAM" id="SignalP"/>
    </source>
</evidence>
<reference evidence="2 3" key="1">
    <citation type="submission" date="2023-08" db="EMBL/GenBank/DDBJ databases">
        <title>Characterization of two Paracoccaceae strains isolated from Phycosphere and proposal of Xinfangfangia lacusdiani sp. nov.</title>
        <authorList>
            <person name="Deng Y."/>
            <person name="Zhang Y.Q."/>
        </authorList>
    </citation>
    <scope>NUCLEOTIDE SEQUENCE [LARGE SCALE GENOMIC DNA]</scope>
    <source>
        <strain evidence="2 3">CPCC 101601</strain>
    </source>
</reference>
<gene>
    <name evidence="2" type="ORF">Q9295_07250</name>
</gene>
<evidence type="ECO:0000313" key="3">
    <source>
        <dbReference type="Proteomes" id="UP001239680"/>
    </source>
</evidence>
<comment type="caution">
    <text evidence="2">The sequence shown here is derived from an EMBL/GenBank/DDBJ whole genome shotgun (WGS) entry which is preliminary data.</text>
</comment>
<keyword evidence="3" id="KW-1185">Reference proteome</keyword>
<dbReference type="RefSeq" id="WP_306679853.1">
    <property type="nucleotide sequence ID" value="NZ_JAVDBT010000005.1"/>
</dbReference>
<sequence length="401" mass="43232">MRALLSPAFALASLMLAGTSLAEPSALSAEIGSSGLKATETRLAALPDPAPPELFALAGVRFLSGVEAALQLRWQTDLQADWSELPILRLPIPQNPDARAFTGADLNTLMSGVDGQMEAARAALSTLGEQQFQLEIALKDLWFDINMNGIRDAGESVAQIAGLTLGLGGFGGTEMVDPAIRFDTADAAWLTAYTHLLSAVVHVAQAYDPAAAVDRVTKANEKIAEFHGTTPFNTAFDMMFGNQVDRVAIILHALASAPDQALAASAHAHLLAVIRENRRFWALVEIETDNDHEWIPNDRQASGLGLPVPQGLGAHWQEVLLDGEKILKGELLLPHWRYGAEAGIDVAKLFQEPPAVDLIGMIQGEAFLPYVRKGPQASAQSWREFERLVMGDSMLFAIFLN</sequence>
<dbReference type="Proteomes" id="UP001239680">
    <property type="component" value="Unassembled WGS sequence"/>
</dbReference>
<proteinExistence type="predicted"/>
<keyword evidence="1" id="KW-0732">Signal</keyword>
<organism evidence="2 3">
    <name type="scientific">Pseudogemmobacter lacusdianii</name>
    <dbReference type="NCBI Taxonomy" id="3069608"/>
    <lineage>
        <taxon>Bacteria</taxon>
        <taxon>Pseudomonadati</taxon>
        <taxon>Pseudomonadota</taxon>
        <taxon>Alphaproteobacteria</taxon>
        <taxon>Rhodobacterales</taxon>
        <taxon>Paracoccaceae</taxon>
        <taxon>Pseudogemmobacter</taxon>
    </lineage>
</organism>